<dbReference type="GO" id="GO:0016020">
    <property type="term" value="C:membrane"/>
    <property type="evidence" value="ECO:0007669"/>
    <property type="project" value="UniProtKB-SubCell"/>
</dbReference>
<evidence type="ECO:0000259" key="14">
    <source>
        <dbReference type="PROSITE" id="PS50109"/>
    </source>
</evidence>
<dbReference type="SMART" id="SM00091">
    <property type="entry name" value="PAS"/>
    <property type="match status" value="7"/>
</dbReference>
<dbReference type="InterPro" id="IPR036890">
    <property type="entry name" value="HATPase_C_sf"/>
</dbReference>
<dbReference type="InterPro" id="IPR036097">
    <property type="entry name" value="HisK_dim/P_sf"/>
</dbReference>
<feature type="domain" description="PAC" evidence="17">
    <location>
        <begin position="248"/>
        <end position="302"/>
    </location>
</feature>
<dbReference type="Pfam" id="PF00512">
    <property type="entry name" value="HisKA"/>
    <property type="match status" value="1"/>
</dbReference>
<feature type="domain" description="PAS" evidence="16">
    <location>
        <begin position="431"/>
        <end position="492"/>
    </location>
</feature>
<keyword evidence="13" id="KW-0175">Coiled coil</keyword>
<evidence type="ECO:0000256" key="12">
    <source>
        <dbReference type="PROSITE-ProRule" id="PRU00169"/>
    </source>
</evidence>
<dbReference type="NCBIfam" id="TIGR00229">
    <property type="entry name" value="sensory_box"/>
    <property type="match status" value="7"/>
</dbReference>
<keyword evidence="10" id="KW-1133">Transmembrane helix</keyword>
<dbReference type="InterPro" id="IPR035965">
    <property type="entry name" value="PAS-like_dom_sf"/>
</dbReference>
<feature type="domain" description="PAC" evidence="17">
    <location>
        <begin position="625"/>
        <end position="682"/>
    </location>
</feature>
<dbReference type="SMART" id="SM00086">
    <property type="entry name" value="PAC"/>
    <property type="match status" value="6"/>
</dbReference>
<evidence type="ECO:0000313" key="18">
    <source>
        <dbReference type="EMBL" id="RIW15141.1"/>
    </source>
</evidence>
<dbReference type="CDD" id="cd00082">
    <property type="entry name" value="HisKA"/>
    <property type="match status" value="1"/>
</dbReference>
<feature type="domain" description="PAS" evidence="16">
    <location>
        <begin position="45"/>
        <end position="82"/>
    </location>
</feature>
<dbReference type="Gene3D" id="3.30.450.20">
    <property type="entry name" value="PAS domain"/>
    <property type="match status" value="7"/>
</dbReference>
<dbReference type="PANTHER" id="PTHR43304">
    <property type="entry name" value="PHYTOCHROME-LIKE PROTEIN CPH1"/>
    <property type="match status" value="1"/>
</dbReference>
<dbReference type="OrthoDB" id="9811889at2"/>
<dbReference type="SUPFAM" id="SSF55874">
    <property type="entry name" value="ATPase domain of HSP90 chaperone/DNA topoisomerase II/histidine kinase"/>
    <property type="match status" value="1"/>
</dbReference>
<dbReference type="EMBL" id="QXML01000005">
    <property type="protein sequence ID" value="RIW15141.1"/>
    <property type="molecule type" value="Genomic_DNA"/>
</dbReference>
<evidence type="ECO:0000256" key="13">
    <source>
        <dbReference type="SAM" id="Coils"/>
    </source>
</evidence>
<dbReference type="PROSITE" id="PS50109">
    <property type="entry name" value="HIS_KIN"/>
    <property type="match status" value="1"/>
</dbReference>
<dbReference type="Gene3D" id="3.30.565.10">
    <property type="entry name" value="Histidine kinase-like ATPase, C-terminal domain"/>
    <property type="match status" value="1"/>
</dbReference>
<keyword evidence="7" id="KW-0547">Nucleotide-binding</keyword>
<evidence type="ECO:0000259" key="16">
    <source>
        <dbReference type="PROSITE" id="PS50112"/>
    </source>
</evidence>
<dbReference type="FunFam" id="1.10.287.130:FF:000004">
    <property type="entry name" value="Ethylene receptor 1"/>
    <property type="match status" value="1"/>
</dbReference>
<dbReference type="Pfam" id="PF13426">
    <property type="entry name" value="PAS_9"/>
    <property type="match status" value="4"/>
</dbReference>
<evidence type="ECO:0000256" key="3">
    <source>
        <dbReference type="ARBA" id="ARBA00012438"/>
    </source>
</evidence>
<keyword evidence="19" id="KW-1185">Reference proteome</keyword>
<dbReference type="Pfam" id="PF00989">
    <property type="entry name" value="PAS"/>
    <property type="match status" value="1"/>
</dbReference>
<evidence type="ECO:0000256" key="10">
    <source>
        <dbReference type="ARBA" id="ARBA00022989"/>
    </source>
</evidence>
<feature type="modified residue" description="4-aspartylphosphate" evidence="12">
    <location>
        <position position="1263"/>
    </location>
</feature>
<feature type="domain" description="PAC" evidence="17">
    <location>
        <begin position="506"/>
        <end position="558"/>
    </location>
</feature>
<evidence type="ECO:0000313" key="19">
    <source>
        <dbReference type="Proteomes" id="UP000283522"/>
    </source>
</evidence>
<dbReference type="InterPro" id="IPR013767">
    <property type="entry name" value="PAS_fold"/>
</dbReference>
<dbReference type="GO" id="GO:0000155">
    <property type="term" value="F:phosphorelay sensor kinase activity"/>
    <property type="evidence" value="ECO:0007669"/>
    <property type="project" value="InterPro"/>
</dbReference>
<dbReference type="PROSITE" id="PS50113">
    <property type="entry name" value="PAC"/>
    <property type="match status" value="4"/>
</dbReference>
<dbReference type="SMART" id="SM00448">
    <property type="entry name" value="REC"/>
    <property type="match status" value="1"/>
</dbReference>
<dbReference type="EC" id="2.7.13.3" evidence="3"/>
<dbReference type="Proteomes" id="UP000283522">
    <property type="component" value="Unassembled WGS sequence"/>
</dbReference>
<evidence type="ECO:0000256" key="4">
    <source>
        <dbReference type="ARBA" id="ARBA00022553"/>
    </source>
</evidence>
<evidence type="ECO:0000256" key="5">
    <source>
        <dbReference type="ARBA" id="ARBA00022679"/>
    </source>
</evidence>
<dbReference type="InterPro" id="IPR004358">
    <property type="entry name" value="Sig_transdc_His_kin-like_C"/>
</dbReference>
<feature type="domain" description="Response regulatory" evidence="15">
    <location>
        <begin position="1212"/>
        <end position="1330"/>
    </location>
</feature>
<dbReference type="Pfam" id="PF02518">
    <property type="entry name" value="HATPase_c"/>
    <property type="match status" value="1"/>
</dbReference>
<dbReference type="GO" id="GO:0005524">
    <property type="term" value="F:ATP binding"/>
    <property type="evidence" value="ECO:0007669"/>
    <property type="project" value="UniProtKB-KW"/>
</dbReference>
<dbReference type="PANTHER" id="PTHR43304:SF1">
    <property type="entry name" value="PAC DOMAIN-CONTAINING PROTEIN"/>
    <property type="match status" value="1"/>
</dbReference>
<feature type="domain" description="PAS" evidence="16">
    <location>
        <begin position="555"/>
        <end position="613"/>
    </location>
</feature>
<comment type="catalytic activity">
    <reaction evidence="1">
        <text>ATP + protein L-histidine = ADP + protein N-phospho-L-histidine.</text>
        <dbReference type="EC" id="2.7.13.3"/>
    </reaction>
</comment>
<dbReference type="InterPro" id="IPR003661">
    <property type="entry name" value="HisK_dim/P_dom"/>
</dbReference>
<evidence type="ECO:0000256" key="2">
    <source>
        <dbReference type="ARBA" id="ARBA00004370"/>
    </source>
</evidence>
<dbReference type="SUPFAM" id="SSF52172">
    <property type="entry name" value="CheY-like"/>
    <property type="match status" value="1"/>
</dbReference>
<organism evidence="18 19">
    <name type="scientific">Algoriphagus lacus</name>
    <dbReference type="NCBI Taxonomy" id="2056311"/>
    <lineage>
        <taxon>Bacteria</taxon>
        <taxon>Pseudomonadati</taxon>
        <taxon>Bacteroidota</taxon>
        <taxon>Cytophagia</taxon>
        <taxon>Cytophagales</taxon>
        <taxon>Cyclobacteriaceae</taxon>
        <taxon>Algoriphagus</taxon>
    </lineage>
</organism>
<evidence type="ECO:0000256" key="7">
    <source>
        <dbReference type="ARBA" id="ARBA00022741"/>
    </source>
</evidence>
<evidence type="ECO:0000256" key="11">
    <source>
        <dbReference type="ARBA" id="ARBA00023136"/>
    </source>
</evidence>
<dbReference type="SMART" id="SM00387">
    <property type="entry name" value="HATPase_c"/>
    <property type="match status" value="1"/>
</dbReference>
<dbReference type="InterPro" id="IPR011006">
    <property type="entry name" value="CheY-like_superfamily"/>
</dbReference>
<dbReference type="SMART" id="SM00388">
    <property type="entry name" value="HisKA"/>
    <property type="match status" value="1"/>
</dbReference>
<dbReference type="CDD" id="cd00130">
    <property type="entry name" value="PAS"/>
    <property type="match status" value="4"/>
</dbReference>
<feature type="domain" description="PAC" evidence="17">
    <location>
        <begin position="872"/>
        <end position="924"/>
    </location>
</feature>
<feature type="domain" description="PAS" evidence="16">
    <location>
        <begin position="799"/>
        <end position="844"/>
    </location>
</feature>
<dbReference type="PRINTS" id="PR00344">
    <property type="entry name" value="BCTRLSENSOR"/>
</dbReference>
<dbReference type="InterPro" id="IPR000700">
    <property type="entry name" value="PAS-assoc_C"/>
</dbReference>
<sequence length="1336" mass="152971">MGLLEVFLPEGVKFLPEENQMVLAICNIIGQHFESKINLSESQKNERQLKNLLKSQTSYVLRTDLEGNHTYWNEKFEEEYGWIYGIGGLSKGNALQSICEYHHQRTLETVQNCIQFPGKIFSVELDKPEKDKTIITTLWEFVALVNEKGKPTEIQCIGINISDRKKAETKLIESENRLRSLLESQTNYVIRTDLRGIHTFWNKKFEEDFGFIYSSKGLESTDSLTSICEYDKEKAIETVTKCIESPGNVFQVELDKPTKSGKIMTTIWDFICLTDSNGAPFEIQCVGIDISDRKETETKLKESEEKYRFLFEESPDGYLVIKDNKFIDCNRTAEKMVMASKEDLLGKSPADISPEFQPNGRKSSHYAKEIIELTLAKGQTEFEWLHTKKDGTEFLAEIKLSKLDKSGEETLFTTWRDITEKRKTEIALFKSEERFRQISEHTGSVIWEVDHTGLYTYMGPVAKRVFGYDPQEMVGKKYFWDIFPENQKEELKIDGLKYLQEGIELLDWENPIQRKDGKVIWISRFGSAIRDDWGKIIGYRGADYDISSRKIAEEEMRKFRIISDQASYGTVITEFETRQITYCNEAFAKMHGYEISELIGKVIFDLHTPEQLEFYLNNVYPEYAANKEYSIKEFGRKRKDGSTFPGLATAKLFYDEAGKPIFNAATVIDITEQKIIEEHITEQNLRFKAIIDAIPDLLYIMDKDGNYLEHFSSKLQNQIGDFSYLIGKNLKDVFSIEDSELHLGQISKTLTENRIQTYEYQGIMGFEDRFFESRIVPMTSNKVLRFVREITDRKKSESEIQKLNLAIEQSPVAIIITDLKGNLEYTNSAFLKMTGYSHEELIGKPIGMIKSGLTERKVYLDLWKTINSGKNWQYEWQNKKKSGELFWENISITPFNNHEGKIKNFLAIKQDITERKKFEEEIISLNVNLEERINLRTQELEKTNRELENARIEADSANQAKSEFLSRMSHELRTPMNSILGFAQLLELTELTTSQKKSLEYILKSGSHLLQLINEVLEITKIESGKISISLEPVDLIHTIEEVVSSVMPFALGKKVDVSFPHQDIKQSFVLADLQRLKQILINLINNAIKYNQEFGDVFIFLEKVLKEDDRQFIRVNIQDNGIGISEEDIPKLFRPFERVGNANSLIEGTGLGLSVVEKLTLLMGGTLGVDSSLGLGSKFWIELPMVDAIEGIETKMAEISPIGYDQSSGGTLLLIEDNISNIQLIKEILIKLKPGCQLVTTMYGIDSLTLAKKHSPSLILLDLNLPDTHGSKVLEILKSDPETNGIPVIVLSADATSKQIEEVLMTGADRYVTKPINLSDMINIFDHYLKPSSIE</sequence>
<dbReference type="InterPro" id="IPR003594">
    <property type="entry name" value="HATPase_dom"/>
</dbReference>
<keyword evidence="4 12" id="KW-0597">Phosphoprotein</keyword>
<keyword evidence="6" id="KW-0812">Transmembrane</keyword>
<dbReference type="SUPFAM" id="SSF47384">
    <property type="entry name" value="Homodimeric domain of signal transducing histidine kinase"/>
    <property type="match status" value="1"/>
</dbReference>
<dbReference type="Pfam" id="PF00072">
    <property type="entry name" value="Response_reg"/>
    <property type="match status" value="1"/>
</dbReference>
<evidence type="ECO:0000256" key="6">
    <source>
        <dbReference type="ARBA" id="ARBA00022692"/>
    </source>
</evidence>
<keyword evidence="11" id="KW-0472">Membrane</keyword>
<dbReference type="InterPro" id="IPR001610">
    <property type="entry name" value="PAC"/>
</dbReference>
<dbReference type="PROSITE" id="PS50112">
    <property type="entry name" value="PAS"/>
    <property type="match status" value="5"/>
</dbReference>
<comment type="caution">
    <text evidence="18">The sequence shown here is derived from an EMBL/GenBank/DDBJ whole genome shotgun (WGS) entry which is preliminary data.</text>
</comment>
<keyword evidence="9" id="KW-0067">ATP-binding</keyword>
<proteinExistence type="predicted"/>
<dbReference type="SUPFAM" id="SSF55785">
    <property type="entry name" value="PYP-like sensor domain (PAS domain)"/>
    <property type="match status" value="7"/>
</dbReference>
<evidence type="ECO:0000256" key="1">
    <source>
        <dbReference type="ARBA" id="ARBA00000085"/>
    </source>
</evidence>
<keyword evidence="8" id="KW-0418">Kinase</keyword>
<reference evidence="18 19" key="1">
    <citation type="submission" date="2018-09" db="EMBL/GenBank/DDBJ databases">
        <authorList>
            <person name="Wang X."/>
            <person name="Du Z."/>
        </authorList>
    </citation>
    <scope>NUCLEOTIDE SEQUENCE [LARGE SCALE GENOMIC DNA]</scope>
    <source>
        <strain evidence="18 19">N3</strain>
    </source>
</reference>
<protein>
    <recommendedName>
        <fullName evidence="3">histidine kinase</fullName>
        <ecNumber evidence="3">2.7.13.3</ecNumber>
    </recommendedName>
</protein>
<comment type="subcellular location">
    <subcellularLocation>
        <location evidence="2">Membrane</location>
    </subcellularLocation>
</comment>
<evidence type="ECO:0000259" key="15">
    <source>
        <dbReference type="PROSITE" id="PS50110"/>
    </source>
</evidence>
<feature type="domain" description="PAS" evidence="16">
    <location>
        <begin position="174"/>
        <end position="211"/>
    </location>
</feature>
<dbReference type="CDD" id="cd16922">
    <property type="entry name" value="HATPase_EvgS-ArcB-TorS-like"/>
    <property type="match status" value="1"/>
</dbReference>
<keyword evidence="5" id="KW-0808">Transferase</keyword>
<name>A0A418PRC7_9BACT</name>
<dbReference type="GO" id="GO:0006355">
    <property type="term" value="P:regulation of DNA-templated transcription"/>
    <property type="evidence" value="ECO:0007669"/>
    <property type="project" value="InterPro"/>
</dbReference>
<evidence type="ECO:0000259" key="17">
    <source>
        <dbReference type="PROSITE" id="PS50113"/>
    </source>
</evidence>
<evidence type="ECO:0000256" key="8">
    <source>
        <dbReference type="ARBA" id="ARBA00022777"/>
    </source>
</evidence>
<dbReference type="PROSITE" id="PS50110">
    <property type="entry name" value="RESPONSE_REGULATORY"/>
    <property type="match status" value="1"/>
</dbReference>
<evidence type="ECO:0000256" key="9">
    <source>
        <dbReference type="ARBA" id="ARBA00022840"/>
    </source>
</evidence>
<dbReference type="Gene3D" id="1.10.287.130">
    <property type="match status" value="1"/>
</dbReference>
<dbReference type="RefSeq" id="WP_119478046.1">
    <property type="nucleotide sequence ID" value="NZ_QXML01000005.1"/>
</dbReference>
<dbReference type="InterPro" id="IPR001789">
    <property type="entry name" value="Sig_transdc_resp-reg_receiver"/>
</dbReference>
<feature type="coiled-coil region" evidence="13">
    <location>
        <begin position="926"/>
        <end position="967"/>
    </location>
</feature>
<dbReference type="Gene3D" id="3.40.50.2300">
    <property type="match status" value="1"/>
</dbReference>
<gene>
    <name evidence="18" type="ORF">D0X99_11895</name>
</gene>
<feature type="domain" description="Histidine kinase" evidence="14">
    <location>
        <begin position="967"/>
        <end position="1188"/>
    </location>
</feature>
<dbReference type="InterPro" id="IPR000014">
    <property type="entry name" value="PAS"/>
</dbReference>
<accession>A0A418PRC7</accession>
<dbReference type="InterPro" id="IPR052162">
    <property type="entry name" value="Sensor_kinase/Photoreceptor"/>
</dbReference>
<dbReference type="InterPro" id="IPR005467">
    <property type="entry name" value="His_kinase_dom"/>
</dbReference>